<proteinExistence type="predicted"/>
<keyword evidence="1" id="KW-0732">Signal</keyword>
<evidence type="ECO:0008006" key="4">
    <source>
        <dbReference type="Google" id="ProtNLM"/>
    </source>
</evidence>
<accession>A0A1Q2GZ08</accession>
<dbReference type="STRING" id="247523.B0W48_11175"/>
<name>A0A1Q2GZ08_9GAMM</name>
<feature type="signal peptide" evidence="1">
    <location>
        <begin position="1"/>
        <end position="19"/>
    </location>
</feature>
<dbReference type="KEGG" id="paln:B0W48_11175"/>
<sequence length="287" mass="32053">MKNKAFVLFSFLFFLNACSYQESETEQANRLEKTYQLHIKTDNPKQSYPKDFTEEEGSLVNVEVTITSLDSAPETLDGIESALGVYPEGFISEVIDTIYIAGSITIEGAAAGGTYGSRWIALSNVAQWNGTKANYENAYYGVHHELSSLIFKNSPLSVMTWQSLLNRDWKPAKSNFEALTKDELAPDYSAGFLSDYGKTSIGNDFNIYAEFAFAEPEKLRELAATYPIIAKKLSLFITAYTQIFPEYQQGFEEYFTRTGLSDVAVEPGNVEMTIQLDLSGIKPQISQ</sequence>
<evidence type="ECO:0000313" key="3">
    <source>
        <dbReference type="Proteomes" id="UP000188243"/>
    </source>
</evidence>
<organism evidence="2 3">
    <name type="scientific">Pseudoalteromonas aliena</name>
    <dbReference type="NCBI Taxonomy" id="247523"/>
    <lineage>
        <taxon>Bacteria</taxon>
        <taxon>Pseudomonadati</taxon>
        <taxon>Pseudomonadota</taxon>
        <taxon>Gammaproteobacteria</taxon>
        <taxon>Alteromonadales</taxon>
        <taxon>Pseudoalteromonadaceae</taxon>
        <taxon>Pseudoalteromonas</taxon>
    </lineage>
</organism>
<feature type="chain" id="PRO_5012342981" description="DUF2268 domain-containing protein" evidence="1">
    <location>
        <begin position="20"/>
        <end position="287"/>
    </location>
</feature>
<protein>
    <recommendedName>
        <fullName evidence="4">DUF2268 domain-containing protein</fullName>
    </recommendedName>
</protein>
<dbReference type="Gene3D" id="3.40.390.70">
    <property type="match status" value="1"/>
</dbReference>
<evidence type="ECO:0000313" key="2">
    <source>
        <dbReference type="EMBL" id="AQQ00308.1"/>
    </source>
</evidence>
<dbReference type="RefSeq" id="WP_167368312.1">
    <property type="nucleotide sequence ID" value="NZ_CP019628.1"/>
</dbReference>
<dbReference type="Proteomes" id="UP000188243">
    <property type="component" value="Chromosome"/>
</dbReference>
<dbReference type="EMBL" id="CP019628">
    <property type="protein sequence ID" value="AQQ00308.1"/>
    <property type="molecule type" value="Genomic_DNA"/>
</dbReference>
<gene>
    <name evidence="2" type="ORF">B0W48_11175</name>
</gene>
<evidence type="ECO:0000256" key="1">
    <source>
        <dbReference type="SAM" id="SignalP"/>
    </source>
</evidence>
<reference evidence="2 3" key="1">
    <citation type="submission" date="2017-02" db="EMBL/GenBank/DDBJ databases">
        <title>Complete genome sequence of the cold-active Pseudoalteromonas aliena strain EH1 isolated from Arctic seawater.</title>
        <authorList>
            <person name="Kim E."/>
            <person name="Heo E."/>
            <person name="Kim H."/>
            <person name="Kim D."/>
        </authorList>
    </citation>
    <scope>NUCLEOTIDE SEQUENCE [LARGE SCALE GENOMIC DNA]</scope>
    <source>
        <strain evidence="2 3">EH1</strain>
    </source>
</reference>
<dbReference type="AlphaFoldDB" id="A0A1Q2GZ08"/>